<reference evidence="1" key="1">
    <citation type="submission" date="2023-03" db="EMBL/GenBank/DDBJ databases">
        <title>Actinoallomurus iriomotensis NBRC 103681.</title>
        <authorList>
            <person name="Ichikawa N."/>
            <person name="Sato H."/>
            <person name="Tonouchi N."/>
        </authorList>
    </citation>
    <scope>NUCLEOTIDE SEQUENCE</scope>
    <source>
        <strain evidence="1">NBRC 103681</strain>
    </source>
</reference>
<organism evidence="1 2">
    <name type="scientific">Actinoallomurus iriomotensis</name>
    <dbReference type="NCBI Taxonomy" id="478107"/>
    <lineage>
        <taxon>Bacteria</taxon>
        <taxon>Bacillati</taxon>
        <taxon>Actinomycetota</taxon>
        <taxon>Actinomycetes</taxon>
        <taxon>Streptosporangiales</taxon>
        <taxon>Thermomonosporaceae</taxon>
        <taxon>Actinoallomurus</taxon>
    </lineage>
</organism>
<sequence>MPCRDVAIRDVVQLLNRVQGGSSNGWLAFLWTVRATAVTRLSFEVAAWGRNYGFDRYAGEIQAY</sequence>
<protein>
    <submittedName>
        <fullName evidence="1">Uncharacterized protein</fullName>
    </submittedName>
</protein>
<proteinExistence type="predicted"/>
<accession>A0A9W6REN5</accession>
<gene>
    <name evidence="1" type="ORF">Airi01_026800</name>
</gene>
<comment type="caution">
    <text evidence="1">The sequence shown here is derived from an EMBL/GenBank/DDBJ whole genome shotgun (WGS) entry which is preliminary data.</text>
</comment>
<evidence type="ECO:0000313" key="2">
    <source>
        <dbReference type="Proteomes" id="UP001165135"/>
    </source>
</evidence>
<name>A0A9W6REN5_9ACTN</name>
<dbReference type="EMBL" id="BSTJ01000003">
    <property type="protein sequence ID" value="GLY74413.1"/>
    <property type="molecule type" value="Genomic_DNA"/>
</dbReference>
<dbReference type="AlphaFoldDB" id="A0A9W6REN5"/>
<dbReference type="Proteomes" id="UP001165135">
    <property type="component" value="Unassembled WGS sequence"/>
</dbReference>
<evidence type="ECO:0000313" key="1">
    <source>
        <dbReference type="EMBL" id="GLY74413.1"/>
    </source>
</evidence>